<dbReference type="SUPFAM" id="SSF46626">
    <property type="entry name" value="Cytochrome c"/>
    <property type="match status" value="1"/>
</dbReference>
<dbReference type="Gene3D" id="1.10.760.10">
    <property type="entry name" value="Cytochrome c-like domain"/>
    <property type="match status" value="1"/>
</dbReference>
<dbReference type="PROSITE" id="PS51007">
    <property type="entry name" value="CYTC"/>
    <property type="match status" value="1"/>
</dbReference>
<dbReference type="PANTHER" id="PTHR30600:SF13">
    <property type="entry name" value="METHYLAMINE UTILIZATION PROTEIN"/>
    <property type="match status" value="1"/>
</dbReference>
<reference evidence="6 7" key="1">
    <citation type="journal article" date="2013" name="Genome Announc.">
        <title>Draft genome sequences for three mercury-methylating, sulfate-reducing bacteria.</title>
        <authorList>
            <person name="Brown S.D."/>
            <person name="Hurt R.A.Jr."/>
            <person name="Gilmour C.C."/>
            <person name="Elias D.A."/>
        </authorList>
    </citation>
    <scope>NUCLEOTIDE SEQUENCE [LARGE SCALE GENOMIC DNA]</scope>
    <source>
        <strain evidence="6 7">DSM 2059</strain>
    </source>
</reference>
<dbReference type="PANTHER" id="PTHR30600">
    <property type="entry name" value="CYTOCHROME C PEROXIDASE-RELATED"/>
    <property type="match status" value="1"/>
</dbReference>
<dbReference type="GO" id="GO:0009055">
    <property type="term" value="F:electron transfer activity"/>
    <property type="evidence" value="ECO:0007669"/>
    <property type="project" value="InterPro"/>
</dbReference>
<feature type="domain" description="Cytochrome c" evidence="5">
    <location>
        <begin position="360"/>
        <end position="467"/>
    </location>
</feature>
<dbReference type="GO" id="GO:0020037">
    <property type="term" value="F:heme binding"/>
    <property type="evidence" value="ECO:0007669"/>
    <property type="project" value="InterPro"/>
</dbReference>
<dbReference type="GO" id="GO:0046872">
    <property type="term" value="F:metal ion binding"/>
    <property type="evidence" value="ECO:0007669"/>
    <property type="project" value="UniProtKB-KW"/>
</dbReference>
<dbReference type="InterPro" id="IPR036909">
    <property type="entry name" value="Cyt_c-like_dom_sf"/>
</dbReference>
<evidence type="ECO:0000256" key="4">
    <source>
        <dbReference type="PROSITE-ProRule" id="PRU00433"/>
    </source>
</evidence>
<dbReference type="EMBL" id="ATHJ01000071">
    <property type="protein sequence ID" value="EPR41897.1"/>
    <property type="molecule type" value="Genomic_DNA"/>
</dbReference>
<organism evidence="6 7">
    <name type="scientific">Desulfococcus multivorans DSM 2059</name>
    <dbReference type="NCBI Taxonomy" id="1121405"/>
    <lineage>
        <taxon>Bacteria</taxon>
        <taxon>Pseudomonadati</taxon>
        <taxon>Thermodesulfobacteriota</taxon>
        <taxon>Desulfobacteria</taxon>
        <taxon>Desulfobacterales</taxon>
        <taxon>Desulfococcaceae</taxon>
        <taxon>Desulfococcus</taxon>
    </lineage>
</organism>
<dbReference type="AlphaFoldDB" id="S7TXW5"/>
<dbReference type="GO" id="GO:0004130">
    <property type="term" value="F:cytochrome-c peroxidase activity"/>
    <property type="evidence" value="ECO:0007669"/>
    <property type="project" value="TreeGrafter"/>
</dbReference>
<gene>
    <name evidence="6" type="ORF">dsmv_1896</name>
</gene>
<keyword evidence="3 4" id="KW-0408">Iron</keyword>
<proteinExistence type="predicted"/>
<name>S7TXW5_DESML</name>
<keyword evidence="2 4" id="KW-0479">Metal-binding</keyword>
<keyword evidence="7" id="KW-1185">Reference proteome</keyword>
<keyword evidence="1 4" id="KW-0349">Heme</keyword>
<dbReference type="eggNOG" id="COG1858">
    <property type="taxonomic scope" value="Bacteria"/>
</dbReference>
<protein>
    <submittedName>
        <fullName evidence="6">Cytochrome c Hsc</fullName>
    </submittedName>
</protein>
<dbReference type="RefSeq" id="WP_020876278.1">
    <property type="nucleotide sequence ID" value="NZ_ATHJ01000071.1"/>
</dbReference>
<evidence type="ECO:0000313" key="7">
    <source>
        <dbReference type="Proteomes" id="UP000014977"/>
    </source>
</evidence>
<evidence type="ECO:0000256" key="1">
    <source>
        <dbReference type="ARBA" id="ARBA00022617"/>
    </source>
</evidence>
<evidence type="ECO:0000256" key="3">
    <source>
        <dbReference type="ARBA" id="ARBA00023004"/>
    </source>
</evidence>
<dbReference type="InterPro" id="IPR009056">
    <property type="entry name" value="Cyt_c-like_dom"/>
</dbReference>
<evidence type="ECO:0000259" key="5">
    <source>
        <dbReference type="PROSITE" id="PS51007"/>
    </source>
</evidence>
<comment type="caution">
    <text evidence="6">The sequence shown here is derived from an EMBL/GenBank/DDBJ whole genome shotgun (WGS) entry which is preliminary data.</text>
</comment>
<evidence type="ECO:0000256" key="2">
    <source>
        <dbReference type="ARBA" id="ARBA00022723"/>
    </source>
</evidence>
<dbReference type="STRING" id="897.B2D07_00520"/>
<evidence type="ECO:0000313" key="6">
    <source>
        <dbReference type="EMBL" id="EPR41897.1"/>
    </source>
</evidence>
<dbReference type="OrthoDB" id="9805202at2"/>
<dbReference type="PATRIC" id="fig|1121405.3.peg.1360"/>
<accession>S7TXW5</accession>
<sequence length="467" mass="53194">MKHKNFKPFVGLILIAIFVIGVMGMADAEEPSKTSYLPVAVEEPFQKIFDRMKGAKADVMKRQMNLLDERYDLSDRPAEGVMMSGGKKAVQEGVRVQLSADMTWEKFAQMTPEEIKEKGLWPKGFYPLPHPNHVEGGMVFPQFHIDEINKQEGRDLTRFDLDFDLPDHFLPEFPPPIYLTTRPDLGDVSQGKVVTIMNYYELFNGILNPKQIEGLRLLVTPFPQQQFNQTEDRRSELPSRGVTCFDCHVNGHSNGATHLVGDIRPQEFRHRLDIPTLRGVNVQRLFGSQRALKTIEDFTEFEQRAAYFDGDPVIATKKGVNVLERGSQVHFMAEFQALLDFPPAPKLDLYGKLDPEKATESELRGQELFFDKAKCAVCHPAPYYTDNLMHNLKAERFFKPQMINGRMASADGPIKTFPLRGIKDSPPYLHDGRLLTLEDTVEFFNLIQGLGLTEQEKKDLTAFMRAL</sequence>
<dbReference type="Proteomes" id="UP000014977">
    <property type="component" value="Unassembled WGS sequence"/>
</dbReference>
<dbReference type="InterPro" id="IPR051395">
    <property type="entry name" value="Cytochrome_c_Peroxidase/MauG"/>
</dbReference>